<comment type="similarity">
    <text evidence="2">Belongs to the DAMOX/DASOX family.</text>
</comment>
<dbReference type="Gene3D" id="3.30.9.10">
    <property type="entry name" value="D-Amino Acid Oxidase, subunit A, domain 2"/>
    <property type="match status" value="1"/>
</dbReference>
<feature type="binding site" evidence="6">
    <location>
        <begin position="47"/>
        <end position="48"/>
    </location>
    <ligand>
        <name>FAD</name>
        <dbReference type="ChEBI" id="CHEBI:57692"/>
    </ligand>
</feature>
<evidence type="ECO:0000256" key="2">
    <source>
        <dbReference type="ARBA" id="ARBA00006730"/>
    </source>
</evidence>
<feature type="binding site" evidence="6">
    <location>
        <position position="190"/>
    </location>
    <ligand>
        <name>FAD</name>
        <dbReference type="ChEBI" id="CHEBI:57692"/>
    </ligand>
</feature>
<dbReference type="Pfam" id="PF01266">
    <property type="entry name" value="DAO"/>
    <property type="match status" value="1"/>
</dbReference>
<dbReference type="GO" id="GO:0005737">
    <property type="term" value="C:cytoplasm"/>
    <property type="evidence" value="ECO:0007669"/>
    <property type="project" value="TreeGrafter"/>
</dbReference>
<keyword evidence="3" id="KW-0285">Flavoprotein</keyword>
<keyword evidence="4 6" id="KW-0274">FAD</keyword>
<evidence type="ECO:0000259" key="7">
    <source>
        <dbReference type="Pfam" id="PF01266"/>
    </source>
</evidence>
<feature type="binding site" evidence="6">
    <location>
        <position position="326"/>
    </location>
    <ligand>
        <name>D-dopa</name>
        <dbReference type="ChEBI" id="CHEBI:149689"/>
    </ligand>
</feature>
<evidence type="ECO:0000256" key="5">
    <source>
        <dbReference type="ARBA" id="ARBA00023002"/>
    </source>
</evidence>
<keyword evidence="9" id="KW-1185">Reference proteome</keyword>
<dbReference type="GO" id="GO:0019478">
    <property type="term" value="P:D-amino acid catabolic process"/>
    <property type="evidence" value="ECO:0007669"/>
    <property type="project" value="TreeGrafter"/>
</dbReference>
<dbReference type="PIRSF" id="PIRSF000189">
    <property type="entry name" value="D-aa_oxidase"/>
    <property type="match status" value="1"/>
</dbReference>
<dbReference type="InterPro" id="IPR006076">
    <property type="entry name" value="FAD-dep_OxRdtase"/>
</dbReference>
<proteinExistence type="inferred from homology"/>
<evidence type="ECO:0000256" key="1">
    <source>
        <dbReference type="ARBA" id="ARBA00001974"/>
    </source>
</evidence>
<organism evidence="8 9">
    <name type="scientific">Rhynchosporium secalis</name>
    <name type="common">Barley scald fungus</name>
    <dbReference type="NCBI Taxonomy" id="38038"/>
    <lineage>
        <taxon>Eukaryota</taxon>
        <taxon>Fungi</taxon>
        <taxon>Dikarya</taxon>
        <taxon>Ascomycota</taxon>
        <taxon>Pezizomycotina</taxon>
        <taxon>Leotiomycetes</taxon>
        <taxon>Helotiales</taxon>
        <taxon>Ploettnerulaceae</taxon>
        <taxon>Rhynchosporium</taxon>
    </lineage>
</organism>
<reference evidence="9" key="1">
    <citation type="submission" date="2016-03" db="EMBL/GenBank/DDBJ databases">
        <authorList>
            <person name="Guldener U."/>
        </authorList>
    </citation>
    <scope>NUCLEOTIDE SEQUENCE [LARGE SCALE GENOMIC DNA]</scope>
</reference>
<gene>
    <name evidence="8" type="ORF">RSE6_03226</name>
</gene>
<dbReference type="Proteomes" id="UP000177625">
    <property type="component" value="Unassembled WGS sequence"/>
</dbReference>
<evidence type="ECO:0000256" key="6">
    <source>
        <dbReference type="PIRSR" id="PIRSR000189-1"/>
    </source>
</evidence>
<feature type="binding site" evidence="6">
    <location>
        <position position="239"/>
    </location>
    <ligand>
        <name>D-dopa</name>
        <dbReference type="ChEBI" id="CHEBI:149689"/>
    </ligand>
</feature>
<evidence type="ECO:0000256" key="4">
    <source>
        <dbReference type="ARBA" id="ARBA00022827"/>
    </source>
</evidence>
<evidence type="ECO:0000313" key="8">
    <source>
        <dbReference type="EMBL" id="CZT43224.1"/>
    </source>
</evidence>
<sequence length="363" mass="40514">MSDPTYIILGAGVIGLTTALELHSRHPTSSILILATHLPGDRNINYTSPWAGANWLSGATDNGRMESWDEITYRKFEKLAENVKEAGVQKMDIRAFYDSEIEKAGILSVGTGKVWYEKLTGLRWLEQEELRGGAVFGYECQTFVVNVQVYLPWLQNECLKSGILIHRKTIPSLISLITAYPHAKALFNCTGLGSFTLGDVSDKTMYPTRGQIMLVETPPNPLTRMYFRSPQRVNKDTTYVFPRNPGGGIVLGGCRFDGEWSGEVDFEFAEDIKRRCCDLAPELGRPEDLRVLQHCVGLRPGRRGGPRLEKEIIRGRLVVHNYGAAGAGFQASWGMAKEAVDLMQDPKLWFATNSIDRSKPKSL</sequence>
<comment type="cofactor">
    <cofactor evidence="1 6">
        <name>FAD</name>
        <dbReference type="ChEBI" id="CHEBI:57692"/>
    </cofactor>
</comment>
<dbReference type="EMBL" id="FJVC01000117">
    <property type="protein sequence ID" value="CZT43224.1"/>
    <property type="molecule type" value="Genomic_DNA"/>
</dbReference>
<feature type="domain" description="FAD dependent oxidoreductase" evidence="7">
    <location>
        <begin position="6"/>
        <end position="342"/>
    </location>
</feature>
<keyword evidence="5" id="KW-0560">Oxidoreductase</keyword>
<feature type="binding site" evidence="6">
    <location>
        <position position="299"/>
    </location>
    <ligand>
        <name>D-dopa</name>
        <dbReference type="ChEBI" id="CHEBI:149689"/>
    </ligand>
</feature>
<dbReference type="GO" id="GO:0071949">
    <property type="term" value="F:FAD binding"/>
    <property type="evidence" value="ECO:0007669"/>
    <property type="project" value="InterPro"/>
</dbReference>
<name>A0A1E1M288_RHYSE</name>
<protein>
    <submittedName>
        <fullName evidence="8">Related to D-amino-acid oxidase</fullName>
    </submittedName>
</protein>
<dbReference type="PANTHER" id="PTHR11530">
    <property type="entry name" value="D-AMINO ACID OXIDASE"/>
    <property type="match status" value="1"/>
</dbReference>
<dbReference type="SUPFAM" id="SSF51971">
    <property type="entry name" value="Nucleotide-binding domain"/>
    <property type="match status" value="1"/>
</dbReference>
<dbReference type="Gene3D" id="3.40.50.720">
    <property type="entry name" value="NAD(P)-binding Rossmann-like Domain"/>
    <property type="match status" value="1"/>
</dbReference>
<dbReference type="AlphaFoldDB" id="A0A1E1M288"/>
<dbReference type="InterPro" id="IPR023209">
    <property type="entry name" value="DAO"/>
</dbReference>
<evidence type="ECO:0000256" key="3">
    <source>
        <dbReference type="ARBA" id="ARBA00022630"/>
    </source>
</evidence>
<dbReference type="SUPFAM" id="SSF54373">
    <property type="entry name" value="FAD-linked reductases, C-terminal domain"/>
    <property type="match status" value="1"/>
</dbReference>
<dbReference type="PANTHER" id="PTHR11530:SF16">
    <property type="entry name" value="D-AMINO ACID OXIDASE (AFU_ORTHOLOGUE AFUA_5G11290)"/>
    <property type="match status" value="1"/>
</dbReference>
<dbReference type="GO" id="GO:0003884">
    <property type="term" value="F:D-amino-acid oxidase activity"/>
    <property type="evidence" value="ECO:0007669"/>
    <property type="project" value="InterPro"/>
</dbReference>
<dbReference type="InterPro" id="IPR006181">
    <property type="entry name" value="D-amino_acid_oxidase_CS"/>
</dbReference>
<dbReference type="PROSITE" id="PS00677">
    <property type="entry name" value="DAO"/>
    <property type="match status" value="1"/>
</dbReference>
<evidence type="ECO:0000313" key="9">
    <source>
        <dbReference type="Proteomes" id="UP000177625"/>
    </source>
</evidence>
<accession>A0A1E1M288</accession>